<keyword evidence="2" id="KW-0269">Exonuclease</keyword>
<dbReference type="SMART" id="SM00479">
    <property type="entry name" value="EXOIII"/>
    <property type="match status" value="1"/>
</dbReference>
<evidence type="ECO:0000256" key="1">
    <source>
        <dbReference type="ARBA" id="ARBA00022722"/>
    </source>
</evidence>
<dbReference type="PANTHER" id="PTHR30231:SF7">
    <property type="entry name" value="BLR4117 PROTEIN"/>
    <property type="match status" value="1"/>
</dbReference>
<reference evidence="4 5" key="1">
    <citation type="submission" date="2013-03" db="EMBL/GenBank/DDBJ databases">
        <authorList>
            <person name="Linke B."/>
        </authorList>
    </citation>
    <scope>NUCLEOTIDE SEQUENCE [LARGE SCALE GENOMIC DNA]</scope>
    <source>
        <strain evidence="4 5">B13</strain>
    </source>
</reference>
<dbReference type="HOGENOM" id="CLU_047806_10_0_6"/>
<dbReference type="Pfam" id="PF00929">
    <property type="entry name" value="RNase_T"/>
    <property type="match status" value="1"/>
</dbReference>
<dbReference type="RefSeq" id="WP_043253930.1">
    <property type="nucleotide sequence ID" value="NZ_HG322950.1"/>
</dbReference>
<dbReference type="Gene3D" id="3.30.420.10">
    <property type="entry name" value="Ribonuclease H-like superfamily/Ribonuclease H"/>
    <property type="match status" value="1"/>
</dbReference>
<dbReference type="GO" id="GO:0006259">
    <property type="term" value="P:DNA metabolic process"/>
    <property type="evidence" value="ECO:0007669"/>
    <property type="project" value="UniProtKB-ARBA"/>
</dbReference>
<dbReference type="STRING" id="1301098.PKB_4111"/>
<dbReference type="PATRIC" id="fig|1301098.3.peg.4119"/>
<proteinExistence type="predicted"/>
<dbReference type="GO" id="GO:0003676">
    <property type="term" value="F:nucleic acid binding"/>
    <property type="evidence" value="ECO:0007669"/>
    <property type="project" value="InterPro"/>
</dbReference>
<gene>
    <name evidence="4" type="ORF">PKB_4111</name>
</gene>
<evidence type="ECO:0000259" key="3">
    <source>
        <dbReference type="SMART" id="SM00479"/>
    </source>
</evidence>
<dbReference type="AlphaFoldDB" id="A0A024HK83"/>
<dbReference type="InterPro" id="IPR012337">
    <property type="entry name" value="RNaseH-like_sf"/>
</dbReference>
<sequence>MNALVKLPDHAWSGWRRRLYWCLHAAEEAEEIVSIDLETTSLDPRTADILSIGAVLIRGGKLVLGERLDLLVEPPASLTGDSIRIHKLRRADLEGQLPLAEALRRLLAFIGERPLLGYYLSFDAAVLSRHLRLLLGERLDNPRIEVSALYQRKMARRYPDLHLDLRFDTLARTLDIPVEGRHTALGDARSVALMFLRLRKGSLPTELR</sequence>
<dbReference type="KEGG" id="pkc:PKB_4111"/>
<accession>A0A024HK83</accession>
<dbReference type="InterPro" id="IPR036397">
    <property type="entry name" value="RNaseH_sf"/>
</dbReference>
<dbReference type="SUPFAM" id="SSF53098">
    <property type="entry name" value="Ribonuclease H-like"/>
    <property type="match status" value="1"/>
</dbReference>
<dbReference type="PANTHER" id="PTHR30231">
    <property type="entry name" value="DNA POLYMERASE III SUBUNIT EPSILON"/>
    <property type="match status" value="1"/>
</dbReference>
<dbReference type="InterPro" id="IPR013520">
    <property type="entry name" value="Ribonucl_H"/>
</dbReference>
<evidence type="ECO:0000256" key="2">
    <source>
        <dbReference type="ARBA" id="ARBA00022839"/>
    </source>
</evidence>
<evidence type="ECO:0000313" key="5">
    <source>
        <dbReference type="Proteomes" id="UP000025241"/>
    </source>
</evidence>
<keyword evidence="2" id="KW-0378">Hydrolase</keyword>
<reference evidence="4 5" key="2">
    <citation type="submission" date="2014-05" db="EMBL/GenBank/DDBJ databases">
        <title>Genome sequence of the 3-chlorobenzoate degrading bacterium Pseudomonas knackmussii B13 shows multiple evidence for horizontal gene transfer.</title>
        <authorList>
            <person name="Miyazaki R."/>
            <person name="Bertelli C."/>
            <person name="Falquet L."/>
            <person name="Robinson-Rechavi M."/>
            <person name="Gharib W."/>
            <person name="Roy S."/>
            <person name="Van der Meer J.R."/>
        </authorList>
    </citation>
    <scope>NUCLEOTIDE SEQUENCE [LARGE SCALE GENOMIC DNA]</scope>
    <source>
        <strain evidence="4 5">B13</strain>
    </source>
</reference>
<dbReference type="CDD" id="cd06127">
    <property type="entry name" value="DEDDh"/>
    <property type="match status" value="1"/>
</dbReference>
<dbReference type="OrthoDB" id="5497329at2"/>
<dbReference type="Proteomes" id="UP000025241">
    <property type="component" value="Chromosome I"/>
</dbReference>
<dbReference type="eggNOG" id="COG0847">
    <property type="taxonomic scope" value="Bacteria"/>
</dbReference>
<keyword evidence="1" id="KW-0540">Nuclease</keyword>
<dbReference type="GO" id="GO:0005829">
    <property type="term" value="C:cytosol"/>
    <property type="evidence" value="ECO:0007669"/>
    <property type="project" value="TreeGrafter"/>
</dbReference>
<protein>
    <submittedName>
        <fullName evidence="4">DNA polymerase III subunit epsilon</fullName>
    </submittedName>
</protein>
<name>A0A024HK83_PSEKB</name>
<organism evidence="4 5">
    <name type="scientific">Pseudomonas knackmussii (strain DSM 6978 / CCUG 54928 / LMG 23759 / B13)</name>
    <dbReference type="NCBI Taxonomy" id="1301098"/>
    <lineage>
        <taxon>Bacteria</taxon>
        <taxon>Pseudomonadati</taxon>
        <taxon>Pseudomonadota</taxon>
        <taxon>Gammaproteobacteria</taxon>
        <taxon>Pseudomonadales</taxon>
        <taxon>Pseudomonadaceae</taxon>
        <taxon>Pseudomonas</taxon>
    </lineage>
</organism>
<keyword evidence="5" id="KW-1185">Reference proteome</keyword>
<dbReference type="GO" id="GO:0008408">
    <property type="term" value="F:3'-5' exonuclease activity"/>
    <property type="evidence" value="ECO:0007669"/>
    <property type="project" value="TreeGrafter"/>
</dbReference>
<dbReference type="NCBIfam" id="NF006601">
    <property type="entry name" value="PRK09145.1"/>
    <property type="match status" value="1"/>
</dbReference>
<evidence type="ECO:0000313" key="4">
    <source>
        <dbReference type="EMBL" id="CDF85440.1"/>
    </source>
</evidence>
<feature type="domain" description="Exonuclease" evidence="3">
    <location>
        <begin position="31"/>
        <end position="204"/>
    </location>
</feature>
<dbReference type="EMBL" id="HG322950">
    <property type="protein sequence ID" value="CDF85440.1"/>
    <property type="molecule type" value="Genomic_DNA"/>
</dbReference>